<accession>A0ABU7XSF7</accession>
<organism evidence="2 3">
    <name type="scientific">Flavivirga spongiicola</name>
    <dbReference type="NCBI Taxonomy" id="421621"/>
    <lineage>
        <taxon>Bacteria</taxon>
        <taxon>Pseudomonadati</taxon>
        <taxon>Bacteroidota</taxon>
        <taxon>Flavobacteriia</taxon>
        <taxon>Flavobacteriales</taxon>
        <taxon>Flavobacteriaceae</taxon>
        <taxon>Flavivirga</taxon>
    </lineage>
</organism>
<proteinExistence type="predicted"/>
<feature type="transmembrane region" description="Helical" evidence="1">
    <location>
        <begin position="72"/>
        <end position="91"/>
    </location>
</feature>
<sequence>MNRNIIRQIVDIQAQAERLIKTQADMVEIGQFAQYNDEIKEYLISNIDDGFILKYVREIPDLNIEEVETKTGLIAIIIILISSFFGGVALYNEKRRSQKALNTIRDIKGKYASAEFMLKNYFAG</sequence>
<dbReference type="RefSeq" id="WP_303306002.1">
    <property type="nucleotide sequence ID" value="NZ_JAODOP010000004.1"/>
</dbReference>
<dbReference type="Proteomes" id="UP001337305">
    <property type="component" value="Unassembled WGS sequence"/>
</dbReference>
<name>A0ABU7XSF7_9FLAO</name>
<evidence type="ECO:0000313" key="2">
    <source>
        <dbReference type="EMBL" id="MEF3833662.1"/>
    </source>
</evidence>
<keyword evidence="1" id="KW-0812">Transmembrane</keyword>
<keyword evidence="3" id="KW-1185">Reference proteome</keyword>
<evidence type="ECO:0000313" key="3">
    <source>
        <dbReference type="Proteomes" id="UP001337305"/>
    </source>
</evidence>
<comment type="caution">
    <text evidence="2">The sequence shown here is derived from an EMBL/GenBank/DDBJ whole genome shotgun (WGS) entry which is preliminary data.</text>
</comment>
<reference evidence="2 3" key="1">
    <citation type="submission" date="2022-09" db="EMBL/GenBank/DDBJ databases">
        <title>Genome sequencing of Flavivirga sp. MEBiC05379.</title>
        <authorList>
            <person name="Oh H.-M."/>
            <person name="Kwon K.K."/>
            <person name="Park M.J."/>
            <person name="Yang S.-H."/>
        </authorList>
    </citation>
    <scope>NUCLEOTIDE SEQUENCE [LARGE SCALE GENOMIC DNA]</scope>
    <source>
        <strain evidence="2 3">MEBiC05379</strain>
    </source>
</reference>
<keyword evidence="1" id="KW-1133">Transmembrane helix</keyword>
<keyword evidence="1" id="KW-0472">Membrane</keyword>
<gene>
    <name evidence="2" type="ORF">N1F79_11015</name>
</gene>
<evidence type="ECO:0000256" key="1">
    <source>
        <dbReference type="SAM" id="Phobius"/>
    </source>
</evidence>
<dbReference type="EMBL" id="JAODOP010000004">
    <property type="protein sequence ID" value="MEF3833662.1"/>
    <property type="molecule type" value="Genomic_DNA"/>
</dbReference>
<protein>
    <submittedName>
        <fullName evidence="2">Uncharacterized protein</fullName>
    </submittedName>
</protein>